<dbReference type="AlphaFoldDB" id="A0A1H0NDI0"/>
<dbReference type="RefSeq" id="WP_139184092.1">
    <property type="nucleotide sequence ID" value="NZ_FNIT01000019.1"/>
</dbReference>
<dbReference type="OrthoDB" id="7915019at2"/>
<organism evidence="1 2">
    <name type="scientific">Aureimonas jatrophae</name>
    <dbReference type="NCBI Taxonomy" id="1166073"/>
    <lineage>
        <taxon>Bacteria</taxon>
        <taxon>Pseudomonadati</taxon>
        <taxon>Pseudomonadota</taxon>
        <taxon>Alphaproteobacteria</taxon>
        <taxon>Hyphomicrobiales</taxon>
        <taxon>Aurantimonadaceae</taxon>
        <taxon>Aureimonas</taxon>
    </lineage>
</organism>
<evidence type="ECO:0000313" key="2">
    <source>
        <dbReference type="Proteomes" id="UP000198793"/>
    </source>
</evidence>
<protein>
    <submittedName>
        <fullName evidence="1">Acetyltransferase (Isoleucine patch superfamily)</fullName>
    </submittedName>
</protein>
<sequence>MKSQLIKGALISLLPTNGLRRWFYSRVMGYRIDPTARIGWLTVFAVKTLEIGPRAQIGRANLFKGPIRTSIGGETRIGRKNVFTAAWGKDKPRFASMNYALELAIGERCLVLNDHYFDVYGRFELGDGSWIAGVGSQFWTHGVSAMERNIIIGKGNYIGSAVRFAPGASIGDDNLVAIGSVVLGKVEADGHLISGFPAKPIKSIVEAKAQGRYRFTFDDWVD</sequence>
<evidence type="ECO:0000313" key="1">
    <source>
        <dbReference type="EMBL" id="SDO90586.1"/>
    </source>
</evidence>
<dbReference type="Proteomes" id="UP000198793">
    <property type="component" value="Unassembled WGS sequence"/>
</dbReference>
<dbReference type="EMBL" id="FNIT01000019">
    <property type="protein sequence ID" value="SDO90586.1"/>
    <property type="molecule type" value="Genomic_DNA"/>
</dbReference>
<keyword evidence="2" id="KW-1185">Reference proteome</keyword>
<dbReference type="GO" id="GO:0016740">
    <property type="term" value="F:transferase activity"/>
    <property type="evidence" value="ECO:0007669"/>
    <property type="project" value="UniProtKB-KW"/>
</dbReference>
<name>A0A1H0NDI0_9HYPH</name>
<gene>
    <name evidence="1" type="ORF">SAMN05192530_11927</name>
</gene>
<dbReference type="InterPro" id="IPR011004">
    <property type="entry name" value="Trimer_LpxA-like_sf"/>
</dbReference>
<keyword evidence="1" id="KW-0808">Transferase</keyword>
<accession>A0A1H0NDI0</accession>
<dbReference type="Gene3D" id="2.160.10.10">
    <property type="entry name" value="Hexapeptide repeat proteins"/>
    <property type="match status" value="1"/>
</dbReference>
<proteinExistence type="predicted"/>
<reference evidence="1 2" key="1">
    <citation type="submission" date="2016-10" db="EMBL/GenBank/DDBJ databases">
        <authorList>
            <person name="de Groot N.N."/>
        </authorList>
    </citation>
    <scope>NUCLEOTIDE SEQUENCE [LARGE SCALE GENOMIC DNA]</scope>
    <source>
        <strain evidence="2">L7-484,KACC 16230,DSM 25025</strain>
    </source>
</reference>
<dbReference type="SUPFAM" id="SSF51161">
    <property type="entry name" value="Trimeric LpxA-like enzymes"/>
    <property type="match status" value="1"/>
</dbReference>
<dbReference type="STRING" id="1166073.SAMN05192530_11927"/>